<sequence>MTTVTLGVSSIEETQRRTAAALRGETVGAFISFATPELLWQVLTPKRWEVLRTLAGAGELAIREVARRVGRDVKAVHNDLTALVTAGIIERTEGGHVHFPYDTIHVDYMLTAAA</sequence>
<comment type="caution">
    <text evidence="1">The sequence shown here is derived from an EMBL/GenBank/DDBJ whole genome shotgun (WGS) entry which is preliminary data.</text>
</comment>
<protein>
    <submittedName>
        <fullName evidence="1">Uncharacterized protein</fullName>
    </submittedName>
</protein>
<keyword evidence="2" id="KW-1185">Reference proteome</keyword>
<evidence type="ECO:0000313" key="2">
    <source>
        <dbReference type="Proteomes" id="UP000029448"/>
    </source>
</evidence>
<dbReference type="GeneID" id="89477234"/>
<evidence type="ECO:0000313" key="1">
    <source>
        <dbReference type="EMBL" id="KGB24038.1"/>
    </source>
</evidence>
<dbReference type="SUPFAM" id="SSF46785">
    <property type="entry name" value="Winged helix' DNA-binding domain"/>
    <property type="match status" value="1"/>
</dbReference>
<dbReference type="EMBL" id="JOKM01000053">
    <property type="protein sequence ID" value="KGB24038.1"/>
    <property type="molecule type" value="Genomic_DNA"/>
</dbReference>
<proteinExistence type="predicted"/>
<accession>A0A095B4Z1</accession>
<dbReference type="InterPro" id="IPR036388">
    <property type="entry name" value="WH-like_DNA-bd_sf"/>
</dbReference>
<dbReference type="STRING" id="104102.AtDm6_1449"/>
<dbReference type="InterPro" id="IPR036390">
    <property type="entry name" value="WH_DNA-bd_sf"/>
</dbReference>
<dbReference type="PATRIC" id="fig|104102.7.peg.1439"/>
<dbReference type="RefSeq" id="WP_035379416.1">
    <property type="nucleotide sequence ID" value="NZ_JACAOJ010000027.1"/>
</dbReference>
<reference evidence="1 2" key="1">
    <citation type="submission" date="2014-06" db="EMBL/GenBank/DDBJ databases">
        <title>Functional and comparative genomic analyses of the Drosophila gut microbiota identify candidate symbiosis factors.</title>
        <authorList>
            <person name="Newell P.D."/>
            <person name="Chaston J.M."/>
            <person name="Douglas A.E."/>
        </authorList>
    </citation>
    <scope>NUCLEOTIDE SEQUENCE [LARGE SCALE GENOMIC DNA]</scope>
    <source>
        <strain evidence="1 2">DmCS_006</strain>
    </source>
</reference>
<gene>
    <name evidence="1" type="ORF">AtDm6_1449</name>
</gene>
<dbReference type="AlphaFoldDB" id="A0A095B4Z1"/>
<name>A0A095B4Z1_9PROT</name>
<dbReference type="Proteomes" id="UP000029448">
    <property type="component" value="Unassembled WGS sequence"/>
</dbReference>
<dbReference type="Gene3D" id="1.10.10.10">
    <property type="entry name" value="Winged helix-like DNA-binding domain superfamily/Winged helix DNA-binding domain"/>
    <property type="match status" value="1"/>
</dbReference>
<dbReference type="Pfam" id="PF25212">
    <property type="entry name" value="HVO_A0114"/>
    <property type="match status" value="1"/>
</dbReference>
<organism evidence="1 2">
    <name type="scientific">Acetobacter tropicalis</name>
    <dbReference type="NCBI Taxonomy" id="104102"/>
    <lineage>
        <taxon>Bacteria</taxon>
        <taxon>Pseudomonadati</taxon>
        <taxon>Pseudomonadota</taxon>
        <taxon>Alphaproteobacteria</taxon>
        <taxon>Acetobacterales</taxon>
        <taxon>Acetobacteraceae</taxon>
        <taxon>Acetobacter</taxon>
    </lineage>
</organism>